<proteinExistence type="predicted"/>
<reference evidence="2 3" key="1">
    <citation type="journal article" date="2014" name="Genome Announc.">
        <title>Whole Genome Sequence of the Probiotic Strain Lactobacillus paracasei N1115, Isolated from Traditional Chinese Fermented Milk.</title>
        <authorList>
            <person name="Wang S."/>
            <person name="Zhu H."/>
            <person name="He F."/>
            <person name="Luo Y."/>
            <person name="Kang Z."/>
            <person name="Lu C."/>
            <person name="Feng L."/>
            <person name="Lu X."/>
            <person name="Xue Y."/>
            <person name="Wang H."/>
        </authorList>
    </citation>
    <scope>NUCLEOTIDE SEQUENCE [LARGE SCALE GENOMIC DNA]</scope>
    <source>
        <strain evidence="2 3">N1115</strain>
    </source>
</reference>
<dbReference type="EMBL" id="CP007122">
    <property type="protein sequence ID" value="AHJ34465.1"/>
    <property type="molecule type" value="Genomic_DNA"/>
</dbReference>
<evidence type="ECO:0000313" key="2">
    <source>
        <dbReference type="EMBL" id="AHJ34465.1"/>
    </source>
</evidence>
<dbReference type="KEGG" id="lpq:AF91_03940"/>
<name>A0A806LI11_LACPA</name>
<protein>
    <submittedName>
        <fullName evidence="2">Uncharacterized protein</fullName>
    </submittedName>
</protein>
<organism evidence="2 3">
    <name type="scientific">Lacticaseibacillus paracasei N1115</name>
    <dbReference type="NCBI Taxonomy" id="1446494"/>
    <lineage>
        <taxon>Bacteria</taxon>
        <taxon>Bacillati</taxon>
        <taxon>Bacillota</taxon>
        <taxon>Bacilli</taxon>
        <taxon>Lactobacillales</taxon>
        <taxon>Lactobacillaceae</taxon>
        <taxon>Lacticaseibacillus</taxon>
    </lineage>
</organism>
<dbReference type="KEGG" id="lpq:AF91_11245"/>
<sequence>MIEVDNKNQPHFMSEELLLALQSIDYDLKDIKMALRQHGIVARYEHDDPGLPGLPGNTVNDLIQIKK</sequence>
<gene>
    <name evidence="1" type="ORF">AF91_03940</name>
    <name evidence="2" type="ORF">AF91_11245</name>
</gene>
<evidence type="ECO:0000313" key="3">
    <source>
        <dbReference type="Proteomes" id="UP000019441"/>
    </source>
</evidence>
<dbReference type="AlphaFoldDB" id="A0A806LI11"/>
<accession>A0A806LI11</accession>
<evidence type="ECO:0000313" key="1">
    <source>
        <dbReference type="EMBL" id="AHJ34419.1"/>
    </source>
</evidence>
<dbReference type="EMBL" id="CP007122">
    <property type="protein sequence ID" value="AHJ34419.1"/>
    <property type="molecule type" value="Genomic_DNA"/>
</dbReference>
<dbReference type="Proteomes" id="UP000019441">
    <property type="component" value="Chromosome"/>
</dbReference>